<organism evidence="5">
    <name type="scientific">Pelagomonas calceolata</name>
    <dbReference type="NCBI Taxonomy" id="35677"/>
    <lineage>
        <taxon>Eukaryota</taxon>
        <taxon>Sar</taxon>
        <taxon>Stramenopiles</taxon>
        <taxon>Ochrophyta</taxon>
        <taxon>Pelagophyceae</taxon>
        <taxon>Pelagomonadales</taxon>
        <taxon>Pelagomonadaceae</taxon>
        <taxon>Pelagomonas</taxon>
    </lineage>
</organism>
<evidence type="ECO:0000256" key="2">
    <source>
        <dbReference type="ARBA" id="ARBA00023136"/>
    </source>
</evidence>
<reference evidence="7" key="2">
    <citation type="submission" date="2021-11" db="EMBL/GenBank/DDBJ databases">
        <authorList>
            <consortium name="Genoscope - CEA"/>
            <person name="William W."/>
        </authorList>
    </citation>
    <scope>NUCLEOTIDE SEQUENCE</scope>
</reference>
<comment type="subcellular location">
    <subcellularLocation>
        <location evidence="1">Endomembrane system</location>
    </subcellularLocation>
</comment>
<proteinExistence type="predicted"/>
<evidence type="ECO:0000313" key="8">
    <source>
        <dbReference type="Proteomes" id="UP000789595"/>
    </source>
</evidence>
<evidence type="ECO:0000256" key="1">
    <source>
        <dbReference type="ARBA" id="ARBA00004308"/>
    </source>
</evidence>
<gene>
    <name evidence="5" type="ORF">PCAL00307_LOCUS5143</name>
    <name evidence="6" type="ORF">PCAL00307_LOCUS5144</name>
    <name evidence="7" type="ORF">PECAL_4P02260</name>
</gene>
<dbReference type="InterPro" id="IPR044538">
    <property type="entry name" value="Vta1-like"/>
</dbReference>
<keyword evidence="8" id="KW-1185">Reference proteome</keyword>
<dbReference type="PANTHER" id="PTHR46009">
    <property type="entry name" value="VACUOLAR PROTEIN SORTING-ASSOCIATED PROTEIN VTA1 HOMOLOG"/>
    <property type="match status" value="1"/>
</dbReference>
<accession>A0A6S8SAB8</accession>
<dbReference type="EMBL" id="HBIW01006203">
    <property type="protein sequence ID" value="CAE0689709.1"/>
    <property type="molecule type" value="Transcribed_RNA"/>
</dbReference>
<protein>
    <recommendedName>
        <fullName evidence="4">Vta1/callose synthase N-terminal domain-containing protein</fullName>
    </recommendedName>
</protein>
<dbReference type="Pfam" id="PF04652">
    <property type="entry name" value="Vta1"/>
    <property type="match status" value="1"/>
</dbReference>
<feature type="compositionally biased region" description="Pro residues" evidence="3">
    <location>
        <begin position="205"/>
        <end position="233"/>
    </location>
</feature>
<dbReference type="EMBL" id="HBIW01006202">
    <property type="protein sequence ID" value="CAE0689708.1"/>
    <property type="molecule type" value="Transcribed_RNA"/>
</dbReference>
<feature type="region of interest" description="Disordered" evidence="3">
    <location>
        <begin position="159"/>
        <end position="244"/>
    </location>
</feature>
<dbReference type="GO" id="GO:0032511">
    <property type="term" value="P:late endosome to vacuole transport via multivesicular body sorting pathway"/>
    <property type="evidence" value="ECO:0007669"/>
    <property type="project" value="InterPro"/>
</dbReference>
<feature type="compositionally biased region" description="Low complexity" evidence="3">
    <location>
        <begin position="169"/>
        <end position="184"/>
    </location>
</feature>
<evidence type="ECO:0000313" key="7">
    <source>
        <dbReference type="EMBL" id="CAH0373055.1"/>
    </source>
</evidence>
<evidence type="ECO:0000313" key="6">
    <source>
        <dbReference type="EMBL" id="CAE0689709.1"/>
    </source>
</evidence>
<dbReference type="Proteomes" id="UP000789595">
    <property type="component" value="Unassembled WGS sequence"/>
</dbReference>
<dbReference type="Gene3D" id="1.25.40.270">
    <property type="entry name" value="Vacuolar protein sorting-associated protein vta1"/>
    <property type="match status" value="1"/>
</dbReference>
<keyword evidence="2" id="KW-0472">Membrane</keyword>
<feature type="compositionally biased region" description="Low complexity" evidence="3">
    <location>
        <begin position="192"/>
        <end position="204"/>
    </location>
</feature>
<evidence type="ECO:0000259" key="4">
    <source>
        <dbReference type="Pfam" id="PF04652"/>
    </source>
</evidence>
<dbReference type="OrthoDB" id="391137at2759"/>
<feature type="compositionally biased region" description="Polar residues" evidence="3">
    <location>
        <begin position="234"/>
        <end position="244"/>
    </location>
</feature>
<dbReference type="GO" id="GO:0005771">
    <property type="term" value="C:multivesicular body"/>
    <property type="evidence" value="ECO:0007669"/>
    <property type="project" value="TreeGrafter"/>
</dbReference>
<feature type="domain" description="Vta1/callose synthase N-terminal" evidence="4">
    <location>
        <begin position="14"/>
        <end position="156"/>
    </location>
</feature>
<dbReference type="EMBL" id="CAKKNE010000004">
    <property type="protein sequence ID" value="CAH0373055.1"/>
    <property type="molecule type" value="Genomic_DNA"/>
</dbReference>
<evidence type="ECO:0000256" key="3">
    <source>
        <dbReference type="SAM" id="MobiDB-lite"/>
    </source>
</evidence>
<evidence type="ECO:0000313" key="5">
    <source>
        <dbReference type="EMBL" id="CAE0689708.1"/>
    </source>
</evidence>
<sequence>MPLPPIPPEFKPAKPFLQRAEELDRDPSQEASVTAYCCRQRAMELGIALRDKASDAEAATTFLLSLMDTLESKKEKLGDLTREEQEQVLCQFAEDVFAKADAEDRAGKASKSTAKTFYAASIFFDALSQFGERGEEVEEKCRYAKYKAADIIKCLKAGVRPEPGPPGGSEPASPATPDIPDATALPPPVAPPAYDELPPAGKPSAPSPPAFQPPPAFAPPPRRQWTPQAPPPINSSGRQPSKQQFADAVECCRFAIAACDARDAGLALERLKRAFEALS</sequence>
<name>A0A6S8SAB8_9STRA</name>
<dbReference type="InterPro" id="IPR039431">
    <property type="entry name" value="Vta1/CALS_N"/>
</dbReference>
<reference evidence="5" key="1">
    <citation type="submission" date="2021-01" db="EMBL/GenBank/DDBJ databases">
        <authorList>
            <person name="Corre E."/>
            <person name="Pelletier E."/>
            <person name="Niang G."/>
            <person name="Scheremetjew M."/>
            <person name="Finn R."/>
            <person name="Kale V."/>
            <person name="Holt S."/>
            <person name="Cochrane G."/>
            <person name="Meng A."/>
            <person name="Brown T."/>
            <person name="Cohen L."/>
        </authorList>
    </citation>
    <scope>NUCLEOTIDE SEQUENCE</scope>
    <source>
        <strain evidence="5">CCMP1756</strain>
    </source>
</reference>
<dbReference type="InterPro" id="IPR023175">
    <property type="entry name" value="Vta1/CALS_N_sf"/>
</dbReference>
<dbReference type="AlphaFoldDB" id="A0A6S8SAB8"/>
<dbReference type="PANTHER" id="PTHR46009:SF1">
    <property type="entry name" value="VACUOLAR PROTEIN SORTING-ASSOCIATED PROTEIN VTA1 HOMOLOG"/>
    <property type="match status" value="1"/>
</dbReference>